<sequence length="136" mass="15680">MVIVGAGLFRIIKTLRYTRFRNFCIEGERQGRKLLHRLPDMKMVGKEHWPSSEGRDETPNTDVGGTTMEKCDMLSRLKGVNSSSRPEKQNAATTELQELVFYIMENQWSSLQARYLSDTTINIIVSSQQAIKHRFK</sequence>
<dbReference type="Proteomes" id="UP000187455">
    <property type="component" value="Unassembled WGS sequence"/>
</dbReference>
<evidence type="ECO:0000313" key="2">
    <source>
        <dbReference type="EMBL" id="OLY80984.1"/>
    </source>
</evidence>
<organism evidence="2 3">
    <name type="scientific">Smittium mucronatum</name>
    <dbReference type="NCBI Taxonomy" id="133383"/>
    <lineage>
        <taxon>Eukaryota</taxon>
        <taxon>Fungi</taxon>
        <taxon>Fungi incertae sedis</taxon>
        <taxon>Zoopagomycota</taxon>
        <taxon>Kickxellomycotina</taxon>
        <taxon>Harpellomycetes</taxon>
        <taxon>Harpellales</taxon>
        <taxon>Legeriomycetaceae</taxon>
        <taxon>Smittium</taxon>
    </lineage>
</organism>
<accession>A0A1R0GVQ8</accession>
<proteinExistence type="predicted"/>
<feature type="region of interest" description="Disordered" evidence="1">
    <location>
        <begin position="45"/>
        <end position="67"/>
    </location>
</feature>
<name>A0A1R0GVQ8_9FUNG</name>
<feature type="compositionally biased region" description="Basic and acidic residues" evidence="1">
    <location>
        <begin position="45"/>
        <end position="58"/>
    </location>
</feature>
<dbReference type="EMBL" id="LSSL01002902">
    <property type="protein sequence ID" value="OLY80984.1"/>
    <property type="molecule type" value="Genomic_DNA"/>
</dbReference>
<evidence type="ECO:0000256" key="1">
    <source>
        <dbReference type="SAM" id="MobiDB-lite"/>
    </source>
</evidence>
<comment type="caution">
    <text evidence="2">The sequence shown here is derived from an EMBL/GenBank/DDBJ whole genome shotgun (WGS) entry which is preliminary data.</text>
</comment>
<evidence type="ECO:0000313" key="3">
    <source>
        <dbReference type="Proteomes" id="UP000187455"/>
    </source>
</evidence>
<dbReference type="AlphaFoldDB" id="A0A1R0GVQ8"/>
<protein>
    <submittedName>
        <fullName evidence="2">Uncharacterized protein</fullName>
    </submittedName>
</protein>
<keyword evidence="3" id="KW-1185">Reference proteome</keyword>
<reference evidence="2 3" key="1">
    <citation type="journal article" date="2016" name="Mol. Biol. Evol.">
        <title>Genome-Wide Survey of Gut Fungi (Harpellales) Reveals the First Horizontally Transferred Ubiquitin Gene from a Mosquito Host.</title>
        <authorList>
            <person name="Wang Y."/>
            <person name="White M.M."/>
            <person name="Kvist S."/>
            <person name="Moncalvo J.M."/>
        </authorList>
    </citation>
    <scope>NUCLEOTIDE SEQUENCE [LARGE SCALE GENOMIC DNA]</scope>
    <source>
        <strain evidence="2 3">ALG-7-W6</strain>
    </source>
</reference>
<gene>
    <name evidence="2" type="ORF">AYI68_g4914</name>
</gene>